<reference evidence="2 3" key="1">
    <citation type="submission" date="2020-08" db="EMBL/GenBank/DDBJ databases">
        <authorList>
            <person name="Newling K."/>
            <person name="Davey J."/>
            <person name="Forrester S."/>
        </authorList>
    </citation>
    <scope>NUCLEOTIDE SEQUENCE [LARGE SCALE GENOMIC DNA]</scope>
    <source>
        <strain evidence="3">Crithidia deanei Carvalho (ATCC PRA-265)</strain>
    </source>
</reference>
<dbReference type="AlphaFoldDB" id="A0A7G2CGJ4"/>
<evidence type="ECO:0000256" key="1">
    <source>
        <dbReference type="SAM" id="MobiDB-lite"/>
    </source>
</evidence>
<dbReference type="Proteomes" id="UP000515908">
    <property type="component" value="Chromosome 10"/>
</dbReference>
<protein>
    <submittedName>
        <fullName evidence="2">Uncharacterized protein</fullName>
    </submittedName>
</protein>
<name>A0A7G2CGJ4_9TRYP</name>
<sequence>MTEYPSSVRPHEALGNTAKEGNKRVQFFPLTGDAGSNMCFEVLQWEPSKMTGDTDKFVPFQPKDGRWICGRKVTINYQQLRFEINDDASFWRAPGGAEASGSLYHWDQGPGGVGGGSLPFKKTHKKEATRVAQRWKVPFSDVDGYEQFCFSVPVLLAFDASGSLTFTEKDSTGEGARNLLAQSTPSASTNPARWAFRLWGPVGLVISLAGGVSLFLVFKSSEETAEFEAVLSPRVSVPPPVLRADPPPPPVARANPAAPPQVANVTWTVQTDAPRLPEPAVENDEEEGHVTHQKGEAETPRKHNVPHKREWALHLKPHDQPKSFERYYFYLPKHRNPHTDNEVNTVLYDSCKPKKSRSLTGRRKRASKRQDRERGRLPVGVAHSL</sequence>
<evidence type="ECO:0000313" key="2">
    <source>
        <dbReference type="EMBL" id="CAD2218091.1"/>
    </source>
</evidence>
<evidence type="ECO:0000313" key="3">
    <source>
        <dbReference type="Proteomes" id="UP000515908"/>
    </source>
</evidence>
<accession>A0A7G2CGJ4</accession>
<feature type="region of interest" description="Disordered" evidence="1">
    <location>
        <begin position="278"/>
        <end position="306"/>
    </location>
</feature>
<keyword evidence="3" id="KW-1185">Reference proteome</keyword>
<gene>
    <name evidence="2" type="ORF">ADEAN_000557700</name>
</gene>
<dbReference type="EMBL" id="LR877154">
    <property type="protein sequence ID" value="CAD2218091.1"/>
    <property type="molecule type" value="Genomic_DNA"/>
</dbReference>
<organism evidence="2 3">
    <name type="scientific">Angomonas deanei</name>
    <dbReference type="NCBI Taxonomy" id="59799"/>
    <lineage>
        <taxon>Eukaryota</taxon>
        <taxon>Discoba</taxon>
        <taxon>Euglenozoa</taxon>
        <taxon>Kinetoplastea</taxon>
        <taxon>Metakinetoplastina</taxon>
        <taxon>Trypanosomatida</taxon>
        <taxon>Trypanosomatidae</taxon>
        <taxon>Strigomonadinae</taxon>
        <taxon>Angomonas</taxon>
    </lineage>
</organism>
<feature type="region of interest" description="Disordered" evidence="1">
    <location>
        <begin position="353"/>
        <end position="385"/>
    </location>
</feature>
<feature type="compositionally biased region" description="Basic and acidic residues" evidence="1">
    <location>
        <begin position="288"/>
        <end position="306"/>
    </location>
</feature>
<proteinExistence type="predicted"/>
<dbReference type="VEuPathDB" id="TriTrypDB:ADEAN_000557700"/>
<feature type="compositionally biased region" description="Basic residues" evidence="1">
    <location>
        <begin position="353"/>
        <end position="367"/>
    </location>
</feature>
<feature type="region of interest" description="Disordered" evidence="1">
    <location>
        <begin position="1"/>
        <end position="20"/>
    </location>
</feature>